<proteinExistence type="predicted"/>
<protein>
    <submittedName>
        <fullName evidence="1">Uncharacterized protein</fullName>
    </submittedName>
</protein>
<dbReference type="Proteomes" id="UP000814033">
    <property type="component" value="Unassembled WGS sequence"/>
</dbReference>
<name>A0ACB8RWS9_9AGAM</name>
<gene>
    <name evidence="1" type="ORF">FA95DRAFT_1582186</name>
</gene>
<dbReference type="EMBL" id="MU275886">
    <property type="protein sequence ID" value="KAI0048479.1"/>
    <property type="molecule type" value="Genomic_DNA"/>
</dbReference>
<evidence type="ECO:0000313" key="1">
    <source>
        <dbReference type="EMBL" id="KAI0048479.1"/>
    </source>
</evidence>
<sequence length="343" mass="38186">MTAIFDDLAHLPHRLFSMLGVTGSWIVLILFLINMRSWPFGWHARLFNRAFRLLLQSLWFDFTHVLQPAEQRRALKQAWWESMSPIGVNPLDEVSVYKTWAGPDDCDYNLHLSNSSYAKSFDVARVGAAIKYFPTYVRTGGGLVVGATHFSFLREIPALSKYEVHVSIATWDEKWLYLVARFVTFPKNGKSKAGKRARPPPIGTVTTPLSSDAESGAHPPPAALLAALAAESAPHNAVLHCVGIAHIVLKQGRVTVPPALGLACEGFSGDGRTVHMQHVREIVGKKGGLGELRKFMRGGWREVDENKRWWEDALGGAVEERRVKNLEVIGLVRKGLEGARFMK</sequence>
<comment type="caution">
    <text evidence="1">The sequence shown here is derived from an EMBL/GenBank/DDBJ whole genome shotgun (WGS) entry which is preliminary data.</text>
</comment>
<reference evidence="1" key="2">
    <citation type="journal article" date="2022" name="New Phytol.">
        <title>Evolutionary transition to the ectomycorrhizal habit in the genomes of a hyperdiverse lineage of mushroom-forming fungi.</title>
        <authorList>
            <person name="Looney B."/>
            <person name="Miyauchi S."/>
            <person name="Morin E."/>
            <person name="Drula E."/>
            <person name="Courty P.E."/>
            <person name="Kohler A."/>
            <person name="Kuo A."/>
            <person name="LaButti K."/>
            <person name="Pangilinan J."/>
            <person name="Lipzen A."/>
            <person name="Riley R."/>
            <person name="Andreopoulos W."/>
            <person name="He G."/>
            <person name="Johnson J."/>
            <person name="Nolan M."/>
            <person name="Tritt A."/>
            <person name="Barry K.W."/>
            <person name="Grigoriev I.V."/>
            <person name="Nagy L.G."/>
            <person name="Hibbett D."/>
            <person name="Henrissat B."/>
            <person name="Matheny P.B."/>
            <person name="Labbe J."/>
            <person name="Martin F.M."/>
        </authorList>
    </citation>
    <scope>NUCLEOTIDE SEQUENCE</scope>
    <source>
        <strain evidence="1">FP105234-sp</strain>
    </source>
</reference>
<evidence type="ECO:0000313" key="2">
    <source>
        <dbReference type="Proteomes" id="UP000814033"/>
    </source>
</evidence>
<organism evidence="1 2">
    <name type="scientific">Auriscalpium vulgare</name>
    <dbReference type="NCBI Taxonomy" id="40419"/>
    <lineage>
        <taxon>Eukaryota</taxon>
        <taxon>Fungi</taxon>
        <taxon>Dikarya</taxon>
        <taxon>Basidiomycota</taxon>
        <taxon>Agaricomycotina</taxon>
        <taxon>Agaricomycetes</taxon>
        <taxon>Russulales</taxon>
        <taxon>Auriscalpiaceae</taxon>
        <taxon>Auriscalpium</taxon>
    </lineage>
</organism>
<accession>A0ACB8RWS9</accession>
<keyword evidence="2" id="KW-1185">Reference proteome</keyword>
<reference evidence="1" key="1">
    <citation type="submission" date="2021-02" db="EMBL/GenBank/DDBJ databases">
        <authorList>
            <consortium name="DOE Joint Genome Institute"/>
            <person name="Ahrendt S."/>
            <person name="Looney B.P."/>
            <person name="Miyauchi S."/>
            <person name="Morin E."/>
            <person name="Drula E."/>
            <person name="Courty P.E."/>
            <person name="Chicoki N."/>
            <person name="Fauchery L."/>
            <person name="Kohler A."/>
            <person name="Kuo A."/>
            <person name="Labutti K."/>
            <person name="Pangilinan J."/>
            <person name="Lipzen A."/>
            <person name="Riley R."/>
            <person name="Andreopoulos W."/>
            <person name="He G."/>
            <person name="Johnson J."/>
            <person name="Barry K.W."/>
            <person name="Grigoriev I.V."/>
            <person name="Nagy L."/>
            <person name="Hibbett D."/>
            <person name="Henrissat B."/>
            <person name="Matheny P.B."/>
            <person name="Labbe J."/>
            <person name="Martin F."/>
        </authorList>
    </citation>
    <scope>NUCLEOTIDE SEQUENCE</scope>
    <source>
        <strain evidence="1">FP105234-sp</strain>
    </source>
</reference>